<dbReference type="EMBL" id="FUIE01000015">
    <property type="protein sequence ID" value="SJM49640.1"/>
    <property type="molecule type" value="Genomic_DNA"/>
</dbReference>
<name>A0A1R4F152_BREDI</name>
<reference evidence="1 2" key="1">
    <citation type="submission" date="2017-02" db="EMBL/GenBank/DDBJ databases">
        <authorList>
            <person name="Peterson S.W."/>
        </authorList>
    </citation>
    <scope>NUCLEOTIDE SEQUENCE [LARGE SCALE GENOMIC DNA]</scope>
    <source>
        <strain evidence="1 2">3F5N</strain>
    </source>
</reference>
<sequence length="63" mass="7160">MADMASKGRSLQGVRHHKAKLTDEDVRAIRADARMQIELADIYGVTQGLIGMIKRREVWTHLD</sequence>
<accession>A0A1R4F152</accession>
<proteinExistence type="predicted"/>
<dbReference type="Proteomes" id="UP000195766">
    <property type="component" value="Unassembled WGS sequence"/>
</dbReference>
<evidence type="ECO:0000313" key="2">
    <source>
        <dbReference type="Proteomes" id="UP000195766"/>
    </source>
</evidence>
<evidence type="ECO:0000313" key="1">
    <source>
        <dbReference type="EMBL" id="SJM49640.1"/>
    </source>
</evidence>
<gene>
    <name evidence="1" type="ORF">FM111_01945</name>
</gene>
<organism evidence="1 2">
    <name type="scientific">Brevundimonas diminuta 3F5N</name>
    <dbReference type="NCBI Taxonomy" id="1255603"/>
    <lineage>
        <taxon>Bacteria</taxon>
        <taxon>Pseudomonadati</taxon>
        <taxon>Pseudomonadota</taxon>
        <taxon>Alphaproteobacteria</taxon>
        <taxon>Caulobacterales</taxon>
        <taxon>Caulobacteraceae</taxon>
        <taxon>Brevundimonas</taxon>
    </lineage>
</organism>
<dbReference type="AlphaFoldDB" id="A0A1R4F152"/>
<protein>
    <submittedName>
        <fullName evidence="1">Uncharacterized protein</fullName>
    </submittedName>
</protein>